<accession>A0A0G1CE30</accession>
<evidence type="ECO:0000313" key="2">
    <source>
        <dbReference type="Proteomes" id="UP000034837"/>
    </source>
</evidence>
<gene>
    <name evidence="1" type="ORF">UV20_C0004G0047</name>
</gene>
<dbReference type="EMBL" id="LCDO01000004">
    <property type="protein sequence ID" value="KKS56951.1"/>
    <property type="molecule type" value="Genomic_DNA"/>
</dbReference>
<proteinExistence type="predicted"/>
<comment type="caution">
    <text evidence="1">The sequence shown here is derived from an EMBL/GenBank/DDBJ whole genome shotgun (WGS) entry which is preliminary data.</text>
</comment>
<organism evidence="1 2">
    <name type="scientific">Candidatus Magasanikbacteria bacterium GW2011_GWA2_42_32</name>
    <dbReference type="NCBI Taxonomy" id="1619039"/>
    <lineage>
        <taxon>Bacteria</taxon>
        <taxon>Candidatus Magasanikiibacteriota</taxon>
    </lineage>
</organism>
<evidence type="ECO:0000313" key="1">
    <source>
        <dbReference type="EMBL" id="KKS56951.1"/>
    </source>
</evidence>
<name>A0A0G1CE30_9BACT</name>
<dbReference type="AlphaFoldDB" id="A0A0G1CE30"/>
<sequence length="131" mass="14478">MSDSLDYAVVFEYTAAAGGYAGVRTWTAFKDKADFEQWLHKPDNKVLQNQKIVARGVSDDQAIRLVEETPIESYAAACVEESIRSGHVSKFLLEMHLSSTAMAIAHSGRDPLILVNEVEKLLIQKGVLVID</sequence>
<protein>
    <submittedName>
        <fullName evidence="1">Uncharacterized protein</fullName>
    </submittedName>
</protein>
<dbReference type="Proteomes" id="UP000034837">
    <property type="component" value="Unassembled WGS sequence"/>
</dbReference>
<reference evidence="1 2" key="1">
    <citation type="journal article" date="2015" name="Nature">
        <title>rRNA introns, odd ribosomes, and small enigmatic genomes across a large radiation of phyla.</title>
        <authorList>
            <person name="Brown C.T."/>
            <person name="Hug L.A."/>
            <person name="Thomas B.C."/>
            <person name="Sharon I."/>
            <person name="Castelle C.J."/>
            <person name="Singh A."/>
            <person name="Wilkins M.J."/>
            <person name="Williams K.H."/>
            <person name="Banfield J.F."/>
        </authorList>
    </citation>
    <scope>NUCLEOTIDE SEQUENCE [LARGE SCALE GENOMIC DNA]</scope>
</reference>